<evidence type="ECO:0000313" key="2">
    <source>
        <dbReference type="Proteomes" id="UP001223586"/>
    </source>
</evidence>
<proteinExistence type="predicted"/>
<evidence type="ECO:0000313" key="1">
    <source>
        <dbReference type="EMBL" id="MDQ0176016.1"/>
    </source>
</evidence>
<organism evidence="1 2">
    <name type="scientific">Bacillus chungangensis</name>
    <dbReference type="NCBI Taxonomy" id="587633"/>
    <lineage>
        <taxon>Bacteria</taxon>
        <taxon>Bacillati</taxon>
        <taxon>Bacillota</taxon>
        <taxon>Bacilli</taxon>
        <taxon>Bacillales</taxon>
        <taxon>Bacillaceae</taxon>
        <taxon>Bacillus</taxon>
    </lineage>
</organism>
<sequence>MLESGIKNLSTEGLLLVVEDANARLGSHIGMSDEPVSAYIEKQKRIIGLVQEELERRKQSN</sequence>
<comment type="caution">
    <text evidence="1">The sequence shown here is derived from an EMBL/GenBank/DDBJ whole genome shotgun (WGS) entry which is preliminary data.</text>
</comment>
<protein>
    <submittedName>
        <fullName evidence="1">Uncharacterized protein</fullName>
    </submittedName>
</protein>
<keyword evidence="2" id="KW-1185">Reference proteome</keyword>
<dbReference type="EMBL" id="JAUSTT010000009">
    <property type="protein sequence ID" value="MDQ0176016.1"/>
    <property type="molecule type" value="Genomic_DNA"/>
</dbReference>
<dbReference type="RefSeq" id="WP_307228824.1">
    <property type="nucleotide sequence ID" value="NZ_JAUSTT010000009.1"/>
</dbReference>
<reference evidence="1 2" key="1">
    <citation type="submission" date="2023-07" db="EMBL/GenBank/DDBJ databases">
        <title>Genomic Encyclopedia of Type Strains, Phase IV (KMG-IV): sequencing the most valuable type-strain genomes for metagenomic binning, comparative biology and taxonomic classification.</title>
        <authorList>
            <person name="Goeker M."/>
        </authorList>
    </citation>
    <scope>NUCLEOTIDE SEQUENCE [LARGE SCALE GENOMIC DNA]</scope>
    <source>
        <strain evidence="1 2">DSM 23837</strain>
    </source>
</reference>
<name>A0ABT9WRT7_9BACI</name>
<gene>
    <name evidence="1" type="ORF">J2S08_001852</name>
</gene>
<accession>A0ABT9WRT7</accession>
<dbReference type="Proteomes" id="UP001223586">
    <property type="component" value="Unassembled WGS sequence"/>
</dbReference>